<keyword evidence="3" id="KW-1185">Reference proteome</keyword>
<evidence type="ECO:0000313" key="3">
    <source>
        <dbReference type="Proteomes" id="UP000266861"/>
    </source>
</evidence>
<feature type="region of interest" description="Disordered" evidence="1">
    <location>
        <begin position="18"/>
        <end position="40"/>
    </location>
</feature>
<sequence>MLIGTLKQTIKMRCYAPVSKTEPEEESIPSGLTSLGTAGHKDQNLMNLSKIVMQPFRRQNQGKSVSPQDLRA</sequence>
<proteinExistence type="predicted"/>
<organism evidence="2 3">
    <name type="scientific">Diversispora epigaea</name>
    <dbReference type="NCBI Taxonomy" id="1348612"/>
    <lineage>
        <taxon>Eukaryota</taxon>
        <taxon>Fungi</taxon>
        <taxon>Fungi incertae sedis</taxon>
        <taxon>Mucoromycota</taxon>
        <taxon>Glomeromycotina</taxon>
        <taxon>Glomeromycetes</taxon>
        <taxon>Diversisporales</taxon>
        <taxon>Diversisporaceae</taxon>
        <taxon>Diversispora</taxon>
    </lineage>
</organism>
<dbReference type="Proteomes" id="UP000266861">
    <property type="component" value="Unassembled WGS sequence"/>
</dbReference>
<reference evidence="2 3" key="1">
    <citation type="submission" date="2018-08" db="EMBL/GenBank/DDBJ databases">
        <title>Genome and evolution of the arbuscular mycorrhizal fungus Diversispora epigaea (formerly Glomus versiforme) and its bacterial endosymbionts.</title>
        <authorList>
            <person name="Sun X."/>
            <person name="Fei Z."/>
            <person name="Harrison M."/>
        </authorList>
    </citation>
    <scope>NUCLEOTIDE SEQUENCE [LARGE SCALE GENOMIC DNA]</scope>
    <source>
        <strain evidence="2 3">IT104</strain>
    </source>
</reference>
<evidence type="ECO:0000313" key="2">
    <source>
        <dbReference type="EMBL" id="RHZ90269.1"/>
    </source>
</evidence>
<dbReference type="EMBL" id="PQFF01000001">
    <property type="protein sequence ID" value="RHZ90269.1"/>
    <property type="molecule type" value="Genomic_DNA"/>
</dbReference>
<accession>A0A397JPK7</accession>
<evidence type="ECO:0000256" key="1">
    <source>
        <dbReference type="SAM" id="MobiDB-lite"/>
    </source>
</evidence>
<name>A0A397JPK7_9GLOM</name>
<comment type="caution">
    <text evidence="2">The sequence shown here is derived from an EMBL/GenBank/DDBJ whole genome shotgun (WGS) entry which is preliminary data.</text>
</comment>
<protein>
    <submittedName>
        <fullName evidence="2">Uncharacterized protein</fullName>
    </submittedName>
</protein>
<dbReference type="AlphaFoldDB" id="A0A397JPK7"/>
<gene>
    <name evidence="2" type="ORF">Glove_1g44</name>
</gene>